<feature type="region of interest" description="Disordered" evidence="1">
    <location>
        <begin position="128"/>
        <end position="167"/>
    </location>
</feature>
<name>A0A4Z2IT01_9TELE</name>
<evidence type="ECO:0000256" key="1">
    <source>
        <dbReference type="SAM" id="MobiDB-lite"/>
    </source>
</evidence>
<evidence type="ECO:0000313" key="3">
    <source>
        <dbReference type="Proteomes" id="UP000314294"/>
    </source>
</evidence>
<comment type="caution">
    <text evidence="2">The sequence shown here is derived from an EMBL/GenBank/DDBJ whole genome shotgun (WGS) entry which is preliminary data.</text>
</comment>
<feature type="compositionally biased region" description="Basic and acidic residues" evidence="1">
    <location>
        <begin position="133"/>
        <end position="158"/>
    </location>
</feature>
<accession>A0A4Z2IT01</accession>
<dbReference type="Proteomes" id="UP000314294">
    <property type="component" value="Unassembled WGS sequence"/>
</dbReference>
<sequence>MDFTGTRFTYTVQTQQPLGDTPCKGTFENKPNNLITGTTCCPRVQCVCVAFCRHGDAVASDAATQHDVASGFLLRGEQPRIEDTGTSVAGLTRSNCQRRSHSHTTHYNSGTIPVAAPAAVAQKYLQEQTPSLSEHHHIPQDSWGRREGGREGKSRVKDVSTGQKTEP</sequence>
<protein>
    <submittedName>
        <fullName evidence="2">Uncharacterized protein</fullName>
    </submittedName>
</protein>
<evidence type="ECO:0000313" key="2">
    <source>
        <dbReference type="EMBL" id="TNN80432.1"/>
    </source>
</evidence>
<reference evidence="2 3" key="1">
    <citation type="submission" date="2019-03" db="EMBL/GenBank/DDBJ databases">
        <title>First draft genome of Liparis tanakae, snailfish: a comprehensive survey of snailfish specific genes.</title>
        <authorList>
            <person name="Kim W."/>
            <person name="Song I."/>
            <person name="Jeong J.-H."/>
            <person name="Kim D."/>
            <person name="Kim S."/>
            <person name="Ryu S."/>
            <person name="Song J.Y."/>
            <person name="Lee S.K."/>
        </authorList>
    </citation>
    <scope>NUCLEOTIDE SEQUENCE [LARGE SCALE GENOMIC DNA]</scope>
    <source>
        <tissue evidence="2">Muscle</tissue>
    </source>
</reference>
<organism evidence="2 3">
    <name type="scientific">Liparis tanakae</name>
    <name type="common">Tanaka's snailfish</name>
    <dbReference type="NCBI Taxonomy" id="230148"/>
    <lineage>
        <taxon>Eukaryota</taxon>
        <taxon>Metazoa</taxon>
        <taxon>Chordata</taxon>
        <taxon>Craniata</taxon>
        <taxon>Vertebrata</taxon>
        <taxon>Euteleostomi</taxon>
        <taxon>Actinopterygii</taxon>
        <taxon>Neopterygii</taxon>
        <taxon>Teleostei</taxon>
        <taxon>Neoteleostei</taxon>
        <taxon>Acanthomorphata</taxon>
        <taxon>Eupercaria</taxon>
        <taxon>Perciformes</taxon>
        <taxon>Cottioidei</taxon>
        <taxon>Cottales</taxon>
        <taxon>Liparidae</taxon>
        <taxon>Liparis</taxon>
    </lineage>
</organism>
<dbReference type="AlphaFoldDB" id="A0A4Z2IT01"/>
<proteinExistence type="predicted"/>
<gene>
    <name evidence="2" type="ORF">EYF80_009456</name>
</gene>
<keyword evidence="3" id="KW-1185">Reference proteome</keyword>
<dbReference type="EMBL" id="SRLO01000055">
    <property type="protein sequence ID" value="TNN80432.1"/>
    <property type="molecule type" value="Genomic_DNA"/>
</dbReference>